<dbReference type="FunFam" id="2.60.40.1120:FF:000003">
    <property type="entry name" value="Outer membrane protein Omp121"/>
    <property type="match status" value="1"/>
</dbReference>
<dbReference type="Gene3D" id="2.170.130.10">
    <property type="entry name" value="TonB-dependent receptor, plug domain"/>
    <property type="match status" value="1"/>
</dbReference>
<evidence type="ECO:0000256" key="4">
    <source>
        <dbReference type="ARBA" id="ARBA00022692"/>
    </source>
</evidence>
<evidence type="ECO:0000313" key="10">
    <source>
        <dbReference type="EMBL" id="TGY07011.1"/>
    </source>
</evidence>
<proteinExistence type="inferred from homology"/>
<evidence type="ECO:0000259" key="9">
    <source>
        <dbReference type="Pfam" id="PF07715"/>
    </source>
</evidence>
<keyword evidence="2 7" id="KW-0813">Transport</keyword>
<dbReference type="RefSeq" id="WP_136009837.1">
    <property type="nucleotide sequence ID" value="NZ_SRYZ01000012.1"/>
</dbReference>
<feature type="signal peptide" evidence="8">
    <location>
        <begin position="1"/>
        <end position="28"/>
    </location>
</feature>
<dbReference type="PROSITE" id="PS52016">
    <property type="entry name" value="TONB_DEPENDENT_REC_3"/>
    <property type="match status" value="1"/>
</dbReference>
<gene>
    <name evidence="10" type="ORF">E5355_07540</name>
</gene>
<dbReference type="InterPro" id="IPR008969">
    <property type="entry name" value="CarboxyPept-like_regulatory"/>
</dbReference>
<dbReference type="InterPro" id="IPR023996">
    <property type="entry name" value="TonB-dep_OMP_SusC/RagA"/>
</dbReference>
<accession>A0A4S2AZS2</accession>
<keyword evidence="11" id="KW-1185">Reference proteome</keyword>
<evidence type="ECO:0000256" key="2">
    <source>
        <dbReference type="ARBA" id="ARBA00022448"/>
    </source>
</evidence>
<dbReference type="EMBL" id="SRYZ01000012">
    <property type="protein sequence ID" value="TGY07011.1"/>
    <property type="molecule type" value="Genomic_DNA"/>
</dbReference>
<reference evidence="10 11" key="1">
    <citation type="submission" date="2019-04" db="EMBL/GenBank/DDBJ databases">
        <title>Microbes associate with the intestines of laboratory mice.</title>
        <authorList>
            <person name="Navarre W."/>
            <person name="Wong E."/>
            <person name="Huang K."/>
            <person name="Tropini C."/>
            <person name="Ng K."/>
            <person name="Yu B."/>
        </authorList>
    </citation>
    <scope>NUCLEOTIDE SEQUENCE [LARGE SCALE GENOMIC DNA]</scope>
    <source>
        <strain evidence="10 11">NM69_E16B</strain>
    </source>
</reference>
<dbReference type="InterPro" id="IPR036942">
    <property type="entry name" value="Beta-barrel_TonB_sf"/>
</dbReference>
<keyword evidence="6 7" id="KW-0998">Cell outer membrane</keyword>
<keyword evidence="5 7" id="KW-0472">Membrane</keyword>
<dbReference type="Gene3D" id="2.60.40.1120">
    <property type="entry name" value="Carboxypeptidase-like, regulatory domain"/>
    <property type="match status" value="1"/>
</dbReference>
<organism evidence="10 11">
    <name type="scientific">Bacteroides muris</name>
    <name type="common">ex Afrizal et al. 2022</name>
    <dbReference type="NCBI Taxonomy" id="2516960"/>
    <lineage>
        <taxon>Bacteria</taxon>
        <taxon>Pseudomonadati</taxon>
        <taxon>Bacteroidota</taxon>
        <taxon>Bacteroidia</taxon>
        <taxon>Bacteroidales</taxon>
        <taxon>Bacteroidaceae</taxon>
        <taxon>Bacteroides</taxon>
    </lineage>
</organism>
<keyword evidence="10" id="KW-0675">Receptor</keyword>
<keyword evidence="3 7" id="KW-1134">Transmembrane beta strand</keyword>
<comment type="subcellular location">
    <subcellularLocation>
        <location evidence="1 7">Cell outer membrane</location>
        <topology evidence="1 7">Multi-pass membrane protein</topology>
    </subcellularLocation>
</comment>
<dbReference type="SUPFAM" id="SSF49464">
    <property type="entry name" value="Carboxypeptidase regulatory domain-like"/>
    <property type="match status" value="1"/>
</dbReference>
<keyword evidence="8" id="KW-0732">Signal</keyword>
<dbReference type="NCBIfam" id="TIGR04056">
    <property type="entry name" value="OMP_RagA_SusC"/>
    <property type="match status" value="1"/>
</dbReference>
<dbReference type="Gene3D" id="2.40.170.20">
    <property type="entry name" value="TonB-dependent receptor, beta-barrel domain"/>
    <property type="match status" value="1"/>
</dbReference>
<name>A0A4S2AZS2_9BACE</name>
<evidence type="ECO:0000256" key="7">
    <source>
        <dbReference type="PROSITE-ProRule" id="PRU01360"/>
    </source>
</evidence>
<keyword evidence="4 7" id="KW-0812">Transmembrane</keyword>
<dbReference type="Pfam" id="PF07715">
    <property type="entry name" value="Plug"/>
    <property type="match status" value="1"/>
</dbReference>
<comment type="similarity">
    <text evidence="7">Belongs to the TonB-dependent receptor family.</text>
</comment>
<dbReference type="NCBIfam" id="TIGR04057">
    <property type="entry name" value="SusC_RagA_signa"/>
    <property type="match status" value="1"/>
</dbReference>
<dbReference type="InterPro" id="IPR023997">
    <property type="entry name" value="TonB-dep_OMP_SusC/RagA_CS"/>
</dbReference>
<dbReference type="InterPro" id="IPR012910">
    <property type="entry name" value="Plug_dom"/>
</dbReference>
<feature type="chain" id="PRO_5020428189" evidence="8">
    <location>
        <begin position="29"/>
        <end position="1077"/>
    </location>
</feature>
<protein>
    <submittedName>
        <fullName evidence="10">TonB-dependent receptor</fullName>
    </submittedName>
</protein>
<evidence type="ECO:0000313" key="11">
    <source>
        <dbReference type="Proteomes" id="UP000310532"/>
    </source>
</evidence>
<dbReference type="Proteomes" id="UP000310532">
    <property type="component" value="Unassembled WGS sequence"/>
</dbReference>
<evidence type="ECO:0000256" key="5">
    <source>
        <dbReference type="ARBA" id="ARBA00023136"/>
    </source>
</evidence>
<evidence type="ECO:0000256" key="8">
    <source>
        <dbReference type="SAM" id="SignalP"/>
    </source>
</evidence>
<dbReference type="SUPFAM" id="SSF56935">
    <property type="entry name" value="Porins"/>
    <property type="match status" value="1"/>
</dbReference>
<dbReference type="Pfam" id="PF13715">
    <property type="entry name" value="CarbopepD_reg_2"/>
    <property type="match status" value="1"/>
</dbReference>
<dbReference type="InterPro" id="IPR037066">
    <property type="entry name" value="Plug_dom_sf"/>
</dbReference>
<dbReference type="GO" id="GO:0009279">
    <property type="term" value="C:cell outer membrane"/>
    <property type="evidence" value="ECO:0007669"/>
    <property type="project" value="UniProtKB-SubCell"/>
</dbReference>
<feature type="domain" description="TonB-dependent receptor plug" evidence="9">
    <location>
        <begin position="140"/>
        <end position="244"/>
    </location>
</feature>
<sequence>MKKVSFDFSRRVLFCAAFCTLSGASVMAAPVGSENLSDADAVQVVAQTGKTVKGVVTDNFGPVPGANVLVKGTTNGVITDIDGNFTLTNVPEGAVLQVSFIGYVTQEIKVAGQTTFNVKLSEDAKALEEVVVVGYGSQKKVNLTGAVGQIDSKVLESRPITSTASALQGTIPNLQITNTSGEPGQAASLNVRGTTSINGGSPLVLVDGVEMSLDLVNPNDIANVTVLKDAAASAIYGVRAAFGVVLVTTKSPQKAEKVTVNYTGNFSFAKPSIMPEFIDSQSQFAEWMNQACINGSVLTKYKQETIDKMKAYEADPKNNPEYEVIDGQLYYYGYSDFKDLMVKKVAPTQRHNLNISGGNEKTRFYTSVGYLNQDGLYKVGDDNFKRLNTRLNVENQTTKWLKLGFKALYNYSTSDKPISYNNKDVWARVVYSQPTEFIQAWQKDARYPELDKFEGMYMENNAYSLLKNGGRKKSDKHDIWLTASADLSILKGWNAHVDFNYNLNYQKASDHSKPIAFFDGSFNTTYGNTSTNYYKMMNYNTSYYSFNAYTDYERTFAEKHYLKAMIGFNQELTKYSTFSGQRNDILNENLPSLSLGSGIHTVAQDGYEWALRGGFFRVNYIYNDRYLFEVNGRYDGTSRFPSDNRFVFLPSVSVAWRISEEAFMEGTRSWLDNLKIRATYGELGNQMITSTSWSGNTKYYPYIPFMSNGTSQYWLFGNEYATTINPGNLVSADLTWEKVKTVNVGLDMSLFNQRLNMSYDYYVRTTSDMLIKATYPDVLGTTAPPANSAELKTRGWELSINWKDRIGKNFGYELGFVLSDSQAEVTKYNNPTNSIDTYYVGHKIGEIWGYETEGLFQSDEEAANWWNQSQVSNVLWGAGDIKIKNQNPGTGKGQDEIISPGARTLNDHGDLKIIGNTTPRYQYGVTANLTYKHFYLNMFMQGVGKRDFWPGGEAFWPAATQYYNAQKWHVTDSWTPENPNAYLPIVRSTDKRNRVKTDRYLQNAAYMRMKNLTFGWNLPKQWISKICLAHASVYVSGENLFEFTKVKGPYDPESARGEGSMLYPFMRTYSFGVNLTF</sequence>
<dbReference type="InterPro" id="IPR039426">
    <property type="entry name" value="TonB-dep_rcpt-like"/>
</dbReference>
<dbReference type="AlphaFoldDB" id="A0A4S2AZS2"/>
<evidence type="ECO:0000256" key="1">
    <source>
        <dbReference type="ARBA" id="ARBA00004571"/>
    </source>
</evidence>
<evidence type="ECO:0000256" key="3">
    <source>
        <dbReference type="ARBA" id="ARBA00022452"/>
    </source>
</evidence>
<comment type="caution">
    <text evidence="10">The sequence shown here is derived from an EMBL/GenBank/DDBJ whole genome shotgun (WGS) entry which is preliminary data.</text>
</comment>
<evidence type="ECO:0000256" key="6">
    <source>
        <dbReference type="ARBA" id="ARBA00023237"/>
    </source>
</evidence>